<evidence type="ECO:0000256" key="7">
    <source>
        <dbReference type="SAM" id="MobiDB-lite"/>
    </source>
</evidence>
<evidence type="ECO:0000256" key="5">
    <source>
        <dbReference type="ARBA" id="ARBA00022833"/>
    </source>
</evidence>
<dbReference type="SMART" id="SM00355">
    <property type="entry name" value="ZnF_C2H2"/>
    <property type="match status" value="4"/>
</dbReference>
<evidence type="ECO:0000256" key="3">
    <source>
        <dbReference type="ARBA" id="ARBA00022737"/>
    </source>
</evidence>
<feature type="domain" description="C2H2-type" evidence="8">
    <location>
        <begin position="136"/>
        <end position="163"/>
    </location>
</feature>
<sequence length="227" mass="25970">MEEPEPVQNKEEHGDLWSNEDEEQLVVKQEAGTFKVTPLDLKHDTNEPEEKMNQLVNADSPEGEKQHQQDNNQEESGSNTDEEHKHTKRQEKIKDHNDSSKVKRHKTNKPCEACGKCFTKYYLSKHVRTHTGEKPFSCPICAKEFSQKSNLSKHIRTHTGEKPYACEMCDKSFNDGSSLTCHMRTHTGEKPFSCPTCAKGFSQIAHLNMHKKTHMGKNNSHVIGTRK</sequence>
<evidence type="ECO:0000259" key="8">
    <source>
        <dbReference type="PROSITE" id="PS50157"/>
    </source>
</evidence>
<evidence type="ECO:0000313" key="9">
    <source>
        <dbReference type="Ensembl" id="ENSFHEP00000031750.1"/>
    </source>
</evidence>
<dbReference type="GO" id="GO:0005634">
    <property type="term" value="C:nucleus"/>
    <property type="evidence" value="ECO:0007669"/>
    <property type="project" value="UniProtKB-ARBA"/>
</dbReference>
<dbReference type="Pfam" id="PF00096">
    <property type="entry name" value="zf-C2H2"/>
    <property type="match status" value="3"/>
</dbReference>
<protein>
    <recommendedName>
        <fullName evidence="8">C2H2-type domain-containing protein</fullName>
    </recommendedName>
</protein>
<name>A0A3Q2UKY1_FUNHE</name>
<reference evidence="9" key="1">
    <citation type="submission" date="2025-08" db="UniProtKB">
        <authorList>
            <consortium name="Ensembl"/>
        </authorList>
    </citation>
    <scope>IDENTIFICATION</scope>
</reference>
<dbReference type="InterPro" id="IPR036236">
    <property type="entry name" value="Znf_C2H2_sf"/>
</dbReference>
<dbReference type="STRING" id="8078.ENSFHEP00000031750"/>
<organism evidence="9 10">
    <name type="scientific">Fundulus heteroclitus</name>
    <name type="common">Killifish</name>
    <name type="synonym">Mummichog</name>
    <dbReference type="NCBI Taxonomy" id="8078"/>
    <lineage>
        <taxon>Eukaryota</taxon>
        <taxon>Metazoa</taxon>
        <taxon>Chordata</taxon>
        <taxon>Craniata</taxon>
        <taxon>Vertebrata</taxon>
        <taxon>Euteleostomi</taxon>
        <taxon>Actinopterygii</taxon>
        <taxon>Neopterygii</taxon>
        <taxon>Teleostei</taxon>
        <taxon>Neoteleostei</taxon>
        <taxon>Acanthomorphata</taxon>
        <taxon>Ovalentaria</taxon>
        <taxon>Atherinomorphae</taxon>
        <taxon>Cyprinodontiformes</taxon>
        <taxon>Fundulidae</taxon>
        <taxon>Fundulus</taxon>
    </lineage>
</organism>
<feature type="compositionally biased region" description="Basic and acidic residues" evidence="7">
    <location>
        <begin position="81"/>
        <end position="101"/>
    </location>
</feature>
<evidence type="ECO:0000256" key="1">
    <source>
        <dbReference type="ARBA" id="ARBA00006991"/>
    </source>
</evidence>
<dbReference type="PROSITE" id="PS50157">
    <property type="entry name" value="ZINC_FINGER_C2H2_2"/>
    <property type="match status" value="4"/>
</dbReference>
<feature type="compositionally biased region" description="Basic and acidic residues" evidence="7">
    <location>
        <begin position="40"/>
        <end position="52"/>
    </location>
</feature>
<dbReference type="Gene3D" id="3.30.160.60">
    <property type="entry name" value="Classic Zinc Finger"/>
    <property type="match status" value="4"/>
</dbReference>
<dbReference type="PANTHER" id="PTHR23235:SF120">
    <property type="entry name" value="KRUPPEL-LIKE FACTOR 15"/>
    <property type="match status" value="1"/>
</dbReference>
<dbReference type="PROSITE" id="PS00028">
    <property type="entry name" value="ZINC_FINGER_C2H2_1"/>
    <property type="match status" value="3"/>
</dbReference>
<keyword evidence="4 6" id="KW-0863">Zinc-finger</keyword>
<keyword evidence="3" id="KW-0677">Repeat</keyword>
<dbReference type="PANTHER" id="PTHR23235">
    <property type="entry name" value="KRUEPPEL-LIKE TRANSCRIPTION FACTOR"/>
    <property type="match status" value="1"/>
</dbReference>
<dbReference type="GO" id="GO:0000981">
    <property type="term" value="F:DNA-binding transcription factor activity, RNA polymerase II-specific"/>
    <property type="evidence" value="ECO:0007669"/>
    <property type="project" value="TreeGrafter"/>
</dbReference>
<keyword evidence="10" id="KW-1185">Reference proteome</keyword>
<dbReference type="GO" id="GO:0008270">
    <property type="term" value="F:zinc ion binding"/>
    <property type="evidence" value="ECO:0007669"/>
    <property type="project" value="UniProtKB-KW"/>
</dbReference>
<dbReference type="InterPro" id="IPR013087">
    <property type="entry name" value="Znf_C2H2_type"/>
</dbReference>
<dbReference type="AlphaFoldDB" id="A0A3Q2UKY1"/>
<evidence type="ECO:0000256" key="4">
    <source>
        <dbReference type="ARBA" id="ARBA00022771"/>
    </source>
</evidence>
<keyword evidence="5" id="KW-0862">Zinc</keyword>
<dbReference type="FunFam" id="3.30.160.60:FF:003288">
    <property type="entry name" value="Uncharacterized protein"/>
    <property type="match status" value="1"/>
</dbReference>
<dbReference type="FunFam" id="3.30.160.60:FF:002343">
    <property type="entry name" value="Zinc finger protein 33A"/>
    <property type="match status" value="2"/>
</dbReference>
<accession>A0A3Q2UKY1</accession>
<evidence type="ECO:0000256" key="2">
    <source>
        <dbReference type="ARBA" id="ARBA00022723"/>
    </source>
</evidence>
<keyword evidence="2" id="KW-0479">Metal-binding</keyword>
<proteinExistence type="inferred from homology"/>
<feature type="region of interest" description="Disordered" evidence="7">
    <location>
        <begin position="1"/>
        <end position="105"/>
    </location>
</feature>
<dbReference type="GO" id="GO:0000978">
    <property type="term" value="F:RNA polymerase II cis-regulatory region sequence-specific DNA binding"/>
    <property type="evidence" value="ECO:0007669"/>
    <property type="project" value="TreeGrafter"/>
</dbReference>
<feature type="domain" description="C2H2-type" evidence="8">
    <location>
        <begin position="192"/>
        <end position="219"/>
    </location>
</feature>
<feature type="domain" description="C2H2-type" evidence="8">
    <location>
        <begin position="109"/>
        <end position="135"/>
    </location>
</feature>
<comment type="similarity">
    <text evidence="1">Belongs to the krueppel C2H2-type zinc-finger protein family.</text>
</comment>
<reference evidence="9" key="2">
    <citation type="submission" date="2025-09" db="UniProtKB">
        <authorList>
            <consortium name="Ensembl"/>
        </authorList>
    </citation>
    <scope>IDENTIFICATION</scope>
</reference>
<dbReference type="Pfam" id="PF13894">
    <property type="entry name" value="zf-C2H2_4"/>
    <property type="match status" value="1"/>
</dbReference>
<dbReference type="Proteomes" id="UP000265000">
    <property type="component" value="Unplaced"/>
</dbReference>
<feature type="compositionally biased region" description="Polar residues" evidence="7">
    <location>
        <begin position="69"/>
        <end position="79"/>
    </location>
</feature>
<dbReference type="GeneTree" id="ENSGT01150000286977"/>
<feature type="domain" description="C2H2-type" evidence="8">
    <location>
        <begin position="164"/>
        <end position="191"/>
    </location>
</feature>
<evidence type="ECO:0000313" key="10">
    <source>
        <dbReference type="Proteomes" id="UP000265000"/>
    </source>
</evidence>
<dbReference type="Ensembl" id="ENSFHET00000024484.1">
    <property type="protein sequence ID" value="ENSFHEP00000031750.1"/>
    <property type="gene ID" value="ENSFHEG00000017859.1"/>
</dbReference>
<dbReference type="SUPFAM" id="SSF57667">
    <property type="entry name" value="beta-beta-alpha zinc fingers"/>
    <property type="match status" value="2"/>
</dbReference>
<evidence type="ECO:0000256" key="6">
    <source>
        <dbReference type="PROSITE-ProRule" id="PRU00042"/>
    </source>
</evidence>